<feature type="domain" description="Gfo/Idh/MocA-like oxidoreductase N-terminal" evidence="1">
    <location>
        <begin position="3"/>
        <end position="118"/>
    </location>
</feature>
<dbReference type="PANTHER" id="PTHR43377">
    <property type="entry name" value="BILIVERDIN REDUCTASE A"/>
    <property type="match status" value="1"/>
</dbReference>
<gene>
    <name evidence="3" type="ORF">ACFSB2_15945</name>
</gene>
<dbReference type="InterPro" id="IPR055170">
    <property type="entry name" value="GFO_IDH_MocA-like_dom"/>
</dbReference>
<protein>
    <submittedName>
        <fullName evidence="3">Gfo/Idh/MocA family protein</fullName>
    </submittedName>
</protein>
<dbReference type="InterPro" id="IPR000683">
    <property type="entry name" value="Gfo/Idh/MocA-like_OxRdtase_N"/>
</dbReference>
<evidence type="ECO:0000313" key="4">
    <source>
        <dbReference type="Proteomes" id="UP001597079"/>
    </source>
</evidence>
<dbReference type="InterPro" id="IPR036291">
    <property type="entry name" value="NAD(P)-bd_dom_sf"/>
</dbReference>
<sequence>MYRVALVGCGTIGNVHAEAYARMEDAKLVGIVDIREMHGREKAFLLNTNWYATLEQLLAEEEVDVVDICVPTYLHRAYVEQAARAGKHVICEKPIARTLEDAQAMIQLCEEHGVRLFIAQVLRFFPQYRRAHELLAANAVGDVGTVRAMRGGGFPRAWNDWYANVELSGTLVVDAIIHDFDFLRWCFGEVERVYAKGLLGRDINRLDHAFVSLRFQNGVIGHVEGTWAYPSGFKTMLEVAGNKGVLEHTSGNEAPIHLSLRDNQYRSGGVAVPESPLEKDPYQLELEHFLACLTTGDAALVTAEDAYKALEISLAALKSIQTGEAVALGVAK</sequence>
<evidence type="ECO:0000259" key="2">
    <source>
        <dbReference type="Pfam" id="PF22725"/>
    </source>
</evidence>
<dbReference type="Proteomes" id="UP001597079">
    <property type="component" value="Unassembled WGS sequence"/>
</dbReference>
<feature type="domain" description="GFO/IDH/MocA-like oxidoreductase" evidence="2">
    <location>
        <begin position="128"/>
        <end position="247"/>
    </location>
</feature>
<keyword evidence="4" id="KW-1185">Reference proteome</keyword>
<dbReference type="SUPFAM" id="SSF51735">
    <property type="entry name" value="NAD(P)-binding Rossmann-fold domains"/>
    <property type="match status" value="1"/>
</dbReference>
<dbReference type="Gene3D" id="3.30.360.10">
    <property type="entry name" value="Dihydrodipicolinate Reductase, domain 2"/>
    <property type="match status" value="1"/>
</dbReference>
<dbReference type="RefSeq" id="WP_377944086.1">
    <property type="nucleotide sequence ID" value="NZ_JBHUCX010000044.1"/>
</dbReference>
<dbReference type="Pfam" id="PF01408">
    <property type="entry name" value="GFO_IDH_MocA"/>
    <property type="match status" value="1"/>
</dbReference>
<comment type="caution">
    <text evidence="3">The sequence shown here is derived from an EMBL/GenBank/DDBJ whole genome shotgun (WGS) entry which is preliminary data.</text>
</comment>
<reference evidence="4" key="1">
    <citation type="journal article" date="2019" name="Int. J. Syst. Evol. Microbiol.">
        <title>The Global Catalogue of Microorganisms (GCM) 10K type strain sequencing project: providing services to taxonomists for standard genome sequencing and annotation.</title>
        <authorList>
            <consortium name="The Broad Institute Genomics Platform"/>
            <consortium name="The Broad Institute Genome Sequencing Center for Infectious Disease"/>
            <person name="Wu L."/>
            <person name="Ma J."/>
        </authorList>
    </citation>
    <scope>NUCLEOTIDE SEQUENCE [LARGE SCALE GENOMIC DNA]</scope>
    <source>
        <strain evidence="4">CGMCC 1.12286</strain>
    </source>
</reference>
<dbReference type="InterPro" id="IPR051450">
    <property type="entry name" value="Gfo/Idh/MocA_Oxidoreductases"/>
</dbReference>
<proteinExistence type="predicted"/>
<organism evidence="3 4">
    <name type="scientific">Alicyclobacillus fodiniaquatilis</name>
    <dbReference type="NCBI Taxonomy" id="1661150"/>
    <lineage>
        <taxon>Bacteria</taxon>
        <taxon>Bacillati</taxon>
        <taxon>Bacillota</taxon>
        <taxon>Bacilli</taxon>
        <taxon>Bacillales</taxon>
        <taxon>Alicyclobacillaceae</taxon>
        <taxon>Alicyclobacillus</taxon>
    </lineage>
</organism>
<name>A0ABW4JIG0_9BACL</name>
<dbReference type="SUPFAM" id="SSF55347">
    <property type="entry name" value="Glyceraldehyde-3-phosphate dehydrogenase-like, C-terminal domain"/>
    <property type="match status" value="1"/>
</dbReference>
<dbReference type="EMBL" id="JBHUCX010000044">
    <property type="protein sequence ID" value="MFD1676196.1"/>
    <property type="molecule type" value="Genomic_DNA"/>
</dbReference>
<accession>A0ABW4JIG0</accession>
<dbReference type="Pfam" id="PF22725">
    <property type="entry name" value="GFO_IDH_MocA_C3"/>
    <property type="match status" value="1"/>
</dbReference>
<evidence type="ECO:0000259" key="1">
    <source>
        <dbReference type="Pfam" id="PF01408"/>
    </source>
</evidence>
<evidence type="ECO:0000313" key="3">
    <source>
        <dbReference type="EMBL" id="MFD1676196.1"/>
    </source>
</evidence>
<dbReference type="PANTHER" id="PTHR43377:SF1">
    <property type="entry name" value="BILIVERDIN REDUCTASE A"/>
    <property type="match status" value="1"/>
</dbReference>
<dbReference type="Gene3D" id="3.40.50.720">
    <property type="entry name" value="NAD(P)-binding Rossmann-like Domain"/>
    <property type="match status" value="1"/>
</dbReference>